<feature type="compositionally biased region" description="Basic and acidic residues" evidence="1">
    <location>
        <begin position="331"/>
        <end position="344"/>
    </location>
</feature>
<comment type="caution">
    <text evidence="2">The sequence shown here is derived from an EMBL/GenBank/DDBJ whole genome shotgun (WGS) entry which is preliminary data.</text>
</comment>
<feature type="compositionally biased region" description="Pro residues" evidence="1">
    <location>
        <begin position="346"/>
        <end position="369"/>
    </location>
</feature>
<dbReference type="Proteomes" id="UP000604825">
    <property type="component" value="Unassembled WGS sequence"/>
</dbReference>
<name>A0A811PT15_9POAL</name>
<accession>A0A811PT15</accession>
<evidence type="ECO:0000256" key="1">
    <source>
        <dbReference type="SAM" id="MobiDB-lite"/>
    </source>
</evidence>
<dbReference type="AlphaFoldDB" id="A0A811PT15"/>
<sequence>MAMPGDPAAHPKETLAVDLVTCAMNDELSHLSTHGVVAWLGRHRPMVDTKIIKKAICYTLAVRSLDVSVTKHYPVDFFIDFKHYHHRDEAVALEKLPYGNLNIHINPWQLLTHGDNCNFSTTSAMLGKNSLTRLELVYCEATSRGQRGLTIRVLVHLDLVEDPPNRDGCIVPYDYTWHYDTIDRELVPLDCHDPPAPTTHNGCHDNDDDDDNSLDAMITRATTRPHDIPRLPVSIPFQLSVVRTIGIASLVESGNFFPISLAPKKKPKYQIEMTATVDSMKETMEAMVKQFSGFQEMMATSLDKLSAPEAWRTTAEESMGTLLQRTTETTTRMEETAARVKSLEFRPPPPPPPPPPIQWQHPHPPPPLHPSATGIDLNVAPGASSSTTPPCVDSPMGPGARRRGARTPSASHRPRPLTLRAADGGLMLSDQKVSQLNWFIQGHKFTSEAQVLPLRCYDLIVGEDWLEACSPMWVDYKMKKMKFSYAGKVIELQGVKDDNTTCTPISADKLKGLLRHGAVSHCIQMITIDNNILQPTPDQTQSTTSQELPTEISQLLSQSLQHLTDQRVTTKLQQKALMKLMDLQFIIQYKKGITNAAADALSRYTNNGEACAISECVPTWVTRLQEGYSDDPVAQQLLTELAVSSENNKDYSLKAQASSGCGKDYQKTWRPGKMRLM</sequence>
<reference evidence="2" key="1">
    <citation type="submission" date="2020-10" db="EMBL/GenBank/DDBJ databases">
        <authorList>
            <person name="Han B."/>
            <person name="Lu T."/>
            <person name="Zhao Q."/>
            <person name="Huang X."/>
            <person name="Zhao Y."/>
        </authorList>
    </citation>
    <scope>NUCLEOTIDE SEQUENCE</scope>
</reference>
<gene>
    <name evidence="2" type="ORF">NCGR_LOCUS34779</name>
</gene>
<proteinExistence type="predicted"/>
<evidence type="ECO:0000313" key="2">
    <source>
        <dbReference type="EMBL" id="CAD6251012.1"/>
    </source>
</evidence>
<evidence type="ECO:0000313" key="3">
    <source>
        <dbReference type="Proteomes" id="UP000604825"/>
    </source>
</evidence>
<protein>
    <submittedName>
        <fullName evidence="2">Uncharacterized protein</fullName>
    </submittedName>
</protein>
<dbReference type="CDD" id="cd00303">
    <property type="entry name" value="retropepsin_like"/>
    <property type="match status" value="1"/>
</dbReference>
<keyword evidence="3" id="KW-1185">Reference proteome</keyword>
<dbReference type="EMBL" id="CAJGYO010000008">
    <property type="protein sequence ID" value="CAD6251012.1"/>
    <property type="molecule type" value="Genomic_DNA"/>
</dbReference>
<organism evidence="2 3">
    <name type="scientific">Miscanthus lutarioriparius</name>
    <dbReference type="NCBI Taxonomy" id="422564"/>
    <lineage>
        <taxon>Eukaryota</taxon>
        <taxon>Viridiplantae</taxon>
        <taxon>Streptophyta</taxon>
        <taxon>Embryophyta</taxon>
        <taxon>Tracheophyta</taxon>
        <taxon>Spermatophyta</taxon>
        <taxon>Magnoliopsida</taxon>
        <taxon>Liliopsida</taxon>
        <taxon>Poales</taxon>
        <taxon>Poaceae</taxon>
        <taxon>PACMAD clade</taxon>
        <taxon>Panicoideae</taxon>
        <taxon>Andropogonodae</taxon>
        <taxon>Andropogoneae</taxon>
        <taxon>Saccharinae</taxon>
        <taxon>Miscanthus</taxon>
    </lineage>
</organism>
<feature type="region of interest" description="Disordered" evidence="1">
    <location>
        <begin position="327"/>
        <end position="417"/>
    </location>
</feature>